<gene>
    <name evidence="3" type="ORF">MKK02DRAFT_40991</name>
</gene>
<organism evidence="3 4">
    <name type="scientific">Dioszegia hungarica</name>
    <dbReference type="NCBI Taxonomy" id="4972"/>
    <lineage>
        <taxon>Eukaryota</taxon>
        <taxon>Fungi</taxon>
        <taxon>Dikarya</taxon>
        <taxon>Basidiomycota</taxon>
        <taxon>Agaricomycotina</taxon>
        <taxon>Tremellomycetes</taxon>
        <taxon>Tremellales</taxon>
        <taxon>Bulleribasidiaceae</taxon>
        <taxon>Dioszegia</taxon>
    </lineage>
</organism>
<dbReference type="RefSeq" id="XP_052942458.1">
    <property type="nucleotide sequence ID" value="XM_053091367.1"/>
</dbReference>
<keyword evidence="2" id="KW-1133">Transmembrane helix</keyword>
<dbReference type="AlphaFoldDB" id="A0AA38H4R2"/>
<dbReference type="EMBL" id="JAKWFO010000014">
    <property type="protein sequence ID" value="KAI9632681.1"/>
    <property type="molecule type" value="Genomic_DNA"/>
</dbReference>
<comment type="caution">
    <text evidence="3">The sequence shown here is derived from an EMBL/GenBank/DDBJ whole genome shotgun (WGS) entry which is preliminary data.</text>
</comment>
<feature type="region of interest" description="Disordered" evidence="1">
    <location>
        <begin position="1"/>
        <end position="24"/>
    </location>
</feature>
<feature type="transmembrane region" description="Helical" evidence="2">
    <location>
        <begin position="33"/>
        <end position="55"/>
    </location>
</feature>
<keyword evidence="2" id="KW-0472">Membrane</keyword>
<evidence type="ECO:0000313" key="3">
    <source>
        <dbReference type="EMBL" id="KAI9632681.1"/>
    </source>
</evidence>
<accession>A0AA38H4R2</accession>
<evidence type="ECO:0000256" key="1">
    <source>
        <dbReference type="SAM" id="MobiDB-lite"/>
    </source>
</evidence>
<evidence type="ECO:0000256" key="2">
    <source>
        <dbReference type="SAM" id="Phobius"/>
    </source>
</evidence>
<keyword evidence="2" id="KW-0812">Transmembrane</keyword>
<keyword evidence="4" id="KW-1185">Reference proteome</keyword>
<dbReference type="Proteomes" id="UP001164286">
    <property type="component" value="Unassembled WGS sequence"/>
</dbReference>
<sequence length="265" mass="29011">MSSSASSVVSASPSSSPSPFTNSNQNSSGISSSLYLFTFLITVLVLGAISGILLFRAYYVRRRYQAQVEEAIRNNQPVPVQAARALGLWRPERGRGGRGGKPEERLGPMPGMWEVEMVLDRKAGDVATESRDRDGGGDRGLRKWDEFTPVSVVHFPSNPDPEPFIPQYIIPPPTTRRFTPSWVPTRRPLPRIAVLPEQTLANIPRAGPKYTIPPAGEEVTVGVLIALPFEEKAGNPWERKDDDGEGEVEGEVPQVLLGVVAVRTE</sequence>
<proteinExistence type="predicted"/>
<evidence type="ECO:0000313" key="4">
    <source>
        <dbReference type="Proteomes" id="UP001164286"/>
    </source>
</evidence>
<reference evidence="3" key="1">
    <citation type="journal article" date="2022" name="G3 (Bethesda)">
        <title>High quality genome of the basidiomycete yeast Dioszegia hungarica PDD-24b-2 isolated from cloud water.</title>
        <authorList>
            <person name="Jarrige D."/>
            <person name="Haridas S."/>
            <person name="Bleykasten-Grosshans C."/>
            <person name="Joly M."/>
            <person name="Nadalig T."/>
            <person name="Sancelme M."/>
            <person name="Vuilleumier S."/>
            <person name="Grigoriev I.V."/>
            <person name="Amato P."/>
            <person name="Bringel F."/>
        </authorList>
    </citation>
    <scope>NUCLEOTIDE SEQUENCE</scope>
    <source>
        <strain evidence="3">PDD-24b-2</strain>
    </source>
</reference>
<name>A0AA38H4R2_9TREE</name>
<protein>
    <submittedName>
        <fullName evidence="3">Uncharacterized protein</fullName>
    </submittedName>
</protein>
<dbReference type="GeneID" id="77730572"/>